<protein>
    <submittedName>
        <fullName evidence="1">Uncharacterized protein</fullName>
    </submittedName>
</protein>
<dbReference type="EMBL" id="CM055093">
    <property type="protein sequence ID" value="KAJ7564750.1"/>
    <property type="molecule type" value="Genomic_DNA"/>
</dbReference>
<gene>
    <name evidence="1" type="ORF">O6H91_02G031700</name>
</gene>
<reference evidence="2" key="1">
    <citation type="journal article" date="2024" name="Proc. Natl. Acad. Sci. U.S.A.">
        <title>Extraordinary preservation of gene collinearity over three hundred million years revealed in homosporous lycophytes.</title>
        <authorList>
            <person name="Li C."/>
            <person name="Wickell D."/>
            <person name="Kuo L.Y."/>
            <person name="Chen X."/>
            <person name="Nie B."/>
            <person name="Liao X."/>
            <person name="Peng D."/>
            <person name="Ji J."/>
            <person name="Jenkins J."/>
            <person name="Williams M."/>
            <person name="Shu S."/>
            <person name="Plott C."/>
            <person name="Barry K."/>
            <person name="Rajasekar S."/>
            <person name="Grimwood J."/>
            <person name="Han X."/>
            <person name="Sun S."/>
            <person name="Hou Z."/>
            <person name="He W."/>
            <person name="Dai G."/>
            <person name="Sun C."/>
            <person name="Schmutz J."/>
            <person name="Leebens-Mack J.H."/>
            <person name="Li F.W."/>
            <person name="Wang L."/>
        </authorList>
    </citation>
    <scope>NUCLEOTIDE SEQUENCE [LARGE SCALE GENOMIC DNA]</scope>
    <source>
        <strain evidence="2">cv. PW_Plant_1</strain>
    </source>
</reference>
<dbReference type="Proteomes" id="UP001162992">
    <property type="component" value="Chromosome 2"/>
</dbReference>
<sequence>MATDDVDAAAAERKERLRALRAAVELSTAAPLEEEQEQRQINDDAVQATQQNGETEQEREKELRFRNYMPRNEELQKNRKEAPKLPKFDDPIAKDPSDITRTEDPIVSIAPKKANWDLRRDVAKKLEKLERRTQRAIIELMQEEEKRRQALIEDGEE</sequence>
<evidence type="ECO:0000313" key="2">
    <source>
        <dbReference type="Proteomes" id="UP001162992"/>
    </source>
</evidence>
<keyword evidence="2" id="KW-1185">Reference proteome</keyword>
<accession>A0ACC2EE59</accession>
<proteinExistence type="predicted"/>
<evidence type="ECO:0000313" key="1">
    <source>
        <dbReference type="EMBL" id="KAJ7564750.1"/>
    </source>
</evidence>
<comment type="caution">
    <text evidence="1">The sequence shown here is derived from an EMBL/GenBank/DDBJ whole genome shotgun (WGS) entry which is preliminary data.</text>
</comment>
<organism evidence="1 2">
    <name type="scientific">Diphasiastrum complanatum</name>
    <name type="common">Issler's clubmoss</name>
    <name type="synonym">Lycopodium complanatum</name>
    <dbReference type="NCBI Taxonomy" id="34168"/>
    <lineage>
        <taxon>Eukaryota</taxon>
        <taxon>Viridiplantae</taxon>
        <taxon>Streptophyta</taxon>
        <taxon>Embryophyta</taxon>
        <taxon>Tracheophyta</taxon>
        <taxon>Lycopodiopsida</taxon>
        <taxon>Lycopodiales</taxon>
        <taxon>Lycopodiaceae</taxon>
        <taxon>Lycopodioideae</taxon>
        <taxon>Diphasiastrum</taxon>
    </lineage>
</organism>
<name>A0ACC2EE59_DIPCM</name>